<organism evidence="6 7">
    <name type="scientific">Cyclotella atomus</name>
    <dbReference type="NCBI Taxonomy" id="382360"/>
    <lineage>
        <taxon>Eukaryota</taxon>
        <taxon>Sar</taxon>
        <taxon>Stramenopiles</taxon>
        <taxon>Ochrophyta</taxon>
        <taxon>Bacillariophyta</taxon>
        <taxon>Coscinodiscophyceae</taxon>
        <taxon>Thalassiosirophycidae</taxon>
        <taxon>Stephanodiscales</taxon>
        <taxon>Stephanodiscaceae</taxon>
        <taxon>Cyclotella</taxon>
    </lineage>
</organism>
<keyword evidence="1" id="KW-0597">Phosphoprotein</keyword>
<dbReference type="Gene3D" id="1.10.720.30">
    <property type="entry name" value="SAP domain"/>
    <property type="match status" value="3"/>
</dbReference>
<feature type="domain" description="SAP" evidence="5">
    <location>
        <begin position="398"/>
        <end position="432"/>
    </location>
</feature>
<dbReference type="InterPro" id="IPR003034">
    <property type="entry name" value="SAP_dom"/>
</dbReference>
<feature type="compositionally biased region" description="Polar residues" evidence="4">
    <location>
        <begin position="230"/>
        <end position="244"/>
    </location>
</feature>
<dbReference type="EMBL" id="JALLPJ020000985">
    <property type="protein sequence ID" value="KAL3778446.1"/>
    <property type="molecule type" value="Genomic_DNA"/>
</dbReference>
<accession>A0ABD3NU65</accession>
<comment type="similarity">
    <text evidence="2">Belongs to the SAP domain-containing ribonucleoprotein family.</text>
</comment>
<dbReference type="PROSITE" id="PS50800">
    <property type="entry name" value="SAP"/>
    <property type="match status" value="2"/>
</dbReference>
<feature type="compositionally biased region" description="Polar residues" evidence="4">
    <location>
        <begin position="37"/>
        <end position="49"/>
    </location>
</feature>
<proteinExistence type="inferred from homology"/>
<dbReference type="InterPro" id="IPR036361">
    <property type="entry name" value="SAP_dom_sf"/>
</dbReference>
<evidence type="ECO:0000313" key="6">
    <source>
        <dbReference type="EMBL" id="KAL3778446.1"/>
    </source>
</evidence>
<dbReference type="PANTHER" id="PTHR46551:SF1">
    <property type="entry name" value="SAP DOMAIN-CONTAINING RIBONUCLEOPROTEIN"/>
    <property type="match status" value="1"/>
</dbReference>
<feature type="region of interest" description="Disordered" evidence="4">
    <location>
        <begin position="213"/>
        <end position="244"/>
    </location>
</feature>
<dbReference type="InterPro" id="IPR052240">
    <property type="entry name" value="SAP_domain_ribonucleoprotein"/>
</dbReference>
<evidence type="ECO:0000256" key="4">
    <source>
        <dbReference type="SAM" id="MobiDB-lite"/>
    </source>
</evidence>
<feature type="region of interest" description="Disordered" evidence="4">
    <location>
        <begin position="21"/>
        <end position="49"/>
    </location>
</feature>
<dbReference type="SUPFAM" id="SSF68906">
    <property type="entry name" value="SAP domain"/>
    <property type="match status" value="2"/>
</dbReference>
<dbReference type="Proteomes" id="UP001530400">
    <property type="component" value="Unassembled WGS sequence"/>
</dbReference>
<evidence type="ECO:0000256" key="1">
    <source>
        <dbReference type="ARBA" id="ARBA00022553"/>
    </source>
</evidence>
<evidence type="ECO:0000256" key="3">
    <source>
        <dbReference type="SAM" id="Coils"/>
    </source>
</evidence>
<evidence type="ECO:0000259" key="5">
    <source>
        <dbReference type="PROSITE" id="PS50800"/>
    </source>
</evidence>
<gene>
    <name evidence="6" type="ORF">ACHAWO_009997</name>
</gene>
<feature type="domain" description="SAP" evidence="5">
    <location>
        <begin position="288"/>
        <end position="322"/>
    </location>
</feature>
<feature type="coiled-coil region" evidence="3">
    <location>
        <begin position="481"/>
        <end position="508"/>
    </location>
</feature>
<comment type="caution">
    <text evidence="6">The sequence shown here is derived from an EMBL/GenBank/DDBJ whole genome shotgun (WGS) entry which is preliminary data.</text>
</comment>
<evidence type="ECO:0000313" key="7">
    <source>
        <dbReference type="Proteomes" id="UP001530400"/>
    </source>
</evidence>
<protein>
    <recommendedName>
        <fullName evidence="5">SAP domain-containing protein</fullName>
    </recommendedName>
</protein>
<keyword evidence="7" id="KW-1185">Reference proteome</keyword>
<evidence type="ECO:0000256" key="2">
    <source>
        <dbReference type="ARBA" id="ARBA00046328"/>
    </source>
</evidence>
<dbReference type="PANTHER" id="PTHR46551">
    <property type="entry name" value="SAP DOMAIN-CONTAINING RIBONUCLEOPROTEIN"/>
    <property type="match status" value="1"/>
</dbReference>
<sequence length="1567" mass="176176">MPNPHARQHLLTKRLLLGLQSNSNNTTGRKRPYASLSAASNSQVGQSNDEPIDIISTWREISNIFPLLSYGDESKELMLALMGNVKENANDEQLLLNGVGDVSRDMLRVKRHEDEFGLKMPVGKKQKVDHSAAKVVNGTINRDDEILPWNVVLRVVVRFTAFAARQIHVCDGKSLSFGNGSFDRAKSGVDAAGGGGAASSSPHRPLHESGAFKRIDEASSPADSTKRQSTDSPKPNAVQSSLQTNTYTININNMSFNEIRTQLKRRDLDTTGKLPVLRKRLQQAMMDIDSLNLNEIRSEIRQRNLDARGSRSDLIRRLKQSVDPTFVTTSDTETLDVGSLSCEEIKRELANLNLDCRGNRDVLVKRLKGAVADANVKEEVSTITPEEVVSNSEDKFGLNEMSFNEIRSELNKHGLECKGKKHVLLERLRQHFEGQCNEFCDECEMRNDASKESDNNIDGDMTGDVGANRIHPIVQSLDIVVSELNIMLRTEKRRREEEQQQQQRIIKKEATTIQSGPINSVQGNDTQQPLSLSQQLPIDSRFPIVRDRMMYDWKNKSWSGPSRHALLKDVEFIISNLDLKAMGISANEFQEKMDTIVGYLDEYAGFENSDIFAKALNSSHIGRYAASPMSSPFLRLPMSSPSRPTCLSLAEMTRVHINHAIEMQKEAKRKRMASPKKDRVDDQRVKEPLIAPIEATESMEDDDDDIVRIKDAYRMALAFAEGSESESCSLIKRRLDLLAQTLNDPKGKKHEIAGADSYLRLLLRELLSPSDPALWSRLINESQGKETTMLLRKGRAVLVSFLIELKVPGWDDEHELEPSPLADYLGFLSARRYALETNERQHAIFARSSFLLPDNDVKALPPPPVVTEIGLGSCVANFVEQEPAASSAGIDFVFSRKAEYPCQTDTNVESIEIGLPDVCELTRDLFDLTLRFAATNDDREHANKPFPLRLATMSSSESIKIVLNAVSDNCQWLQSRSVSGRCKRIMETIIDSFGDFGCDRLLMANEDLDSSWGLRASFLIKFAETVQNRARVAMYATQFMLILCDSSRPRQISGTVSLYNRLQLQRFQFRDDLERDSAGNSSIGMSRMLDWSFCTRNLLPLAHHCSTSLASGSQFSPVTDESTLHLITILCSVFRLIHDDALLANNVHVGWAIEVLSISIGFFIQCEKLSSTRSQPSCMMDSKWHQVYNQLKSLYDDAWGSSQLDFKKFPSFNSSKHISFTCIDTGHPRICSRLMPSFEGLVTSLVDFVCPKESLEFNKDWVRFVSSCLLGRYASVLPLNSVALSWIRSLVSILCNRIIRHKILEYSKTSTKRSDEEEDAATQRVLRKWMNPLLKSLHCTVVNQHATEMNPLPTRTTSNTSLAFTFSELYRKESKKILIKPSHFKTRKWHVYRDCLEKVFVSTPPAALFGTLTESSTDSLREVCHYFGQSHLGFIMVSAGLAVNESLKSIRRNDEQIRTICDAFTLQSKECISQYFAPASSEPSEKFAREFTEFANGVGRQLQALVAESGLMWWDEVTSGLSFACVLSSPSVTVETVTSNTKRRRDIHMTSVLSCLEERLSAISHKE</sequence>
<name>A0ABD3NU65_9STRA</name>
<keyword evidence="3" id="KW-0175">Coiled coil</keyword>
<reference evidence="6 7" key="1">
    <citation type="submission" date="2024-10" db="EMBL/GenBank/DDBJ databases">
        <title>Updated reference genomes for cyclostephanoid diatoms.</title>
        <authorList>
            <person name="Roberts W.R."/>
            <person name="Alverson A.J."/>
        </authorList>
    </citation>
    <scope>NUCLEOTIDE SEQUENCE [LARGE SCALE GENOMIC DNA]</scope>
    <source>
        <strain evidence="6 7">AJA010-31</strain>
    </source>
</reference>
<dbReference type="Pfam" id="PF02037">
    <property type="entry name" value="SAP"/>
    <property type="match status" value="2"/>
</dbReference>
<dbReference type="SMART" id="SM00513">
    <property type="entry name" value="SAP"/>
    <property type="match status" value="4"/>
</dbReference>